<dbReference type="Gene3D" id="1.10.30.10">
    <property type="entry name" value="High mobility group box domain"/>
    <property type="match status" value="1"/>
</dbReference>
<dbReference type="InterPro" id="IPR055339">
    <property type="entry name" value="HMG-box_WDHD1"/>
</dbReference>
<feature type="compositionally biased region" description="Basic and acidic residues" evidence="7">
    <location>
        <begin position="861"/>
        <end position="876"/>
    </location>
</feature>
<dbReference type="Pfam" id="PF24817">
    <property type="entry name" value="WD40_WDHD1_1st"/>
    <property type="match status" value="1"/>
</dbReference>
<dbReference type="Proteomes" id="UP000694941">
    <property type="component" value="Unplaced"/>
</dbReference>
<dbReference type="InterPro" id="IPR022100">
    <property type="entry name" value="WDHD1/CFT4_beta-prop_2nd"/>
</dbReference>
<dbReference type="InterPro" id="IPR048591">
    <property type="entry name" value="WDHD1/CFT4_hel"/>
</dbReference>
<dbReference type="SUPFAM" id="SSF50978">
    <property type="entry name" value="WD40 repeat-like"/>
    <property type="match status" value="1"/>
</dbReference>
<feature type="region of interest" description="Disordered" evidence="7">
    <location>
        <begin position="861"/>
        <end position="905"/>
    </location>
</feature>
<dbReference type="InterPro" id="IPR036322">
    <property type="entry name" value="WD40_repeat_dom_sf"/>
</dbReference>
<keyword evidence="6" id="KW-0238">DNA-binding</keyword>
<feature type="compositionally biased region" description="Acidic residues" evidence="7">
    <location>
        <begin position="818"/>
        <end position="828"/>
    </location>
</feature>
<evidence type="ECO:0000256" key="1">
    <source>
        <dbReference type="ARBA" id="ARBA00004123"/>
    </source>
</evidence>
<gene>
    <name evidence="10 11 12" type="primary">LOC106463529</name>
</gene>
<dbReference type="PANTHER" id="PTHR19932">
    <property type="entry name" value="WD REPEAT AND HMG-BOX DNA BINDING PROTEIN"/>
    <property type="match status" value="1"/>
</dbReference>
<feature type="region of interest" description="Disordered" evidence="7">
    <location>
        <begin position="323"/>
        <end position="342"/>
    </location>
</feature>
<sequence>MPAEKKYLRYAHCEGYTDLCYDSSSNYVLTCGGDGDVRIWEGFENNDPITHHVGNCATAILFTDKRFLVATDNNSIQAYTFPNREPDGIITRFTSPVHHMCCSSDGKIIVAGSGDFTIKIVDIAKNTQKCLYGHQAPILSVALDPKCEYLASSSCDGSVRIWKVSSQDCIKMWTHVPKSNDFCMSKTLCRMTWSKDGKYLALPVEKEVHLYKRGSWENMQTLKDESVTEIISLVALSPCGSFMAAVTVDGRILVWEMTSGRRLESIKLDKGTPFCSIAWNPTGKMELVFSDTQGQLGLIGNIGIIENESISADSKTVGNKVLSSLSSDSDDEDRSDSVKLSNDVNDDEIPVVQYHSKKLKAVDDDDNDENVVDIGAIKATYDPVIFGEDDEDSKDTVEGTKTKIIERIIEKGPPPPLKQEAFQPGSTPVHLQHRFMLWNSVGIVRCYNTEEENAIDVEFHDTAVHHPIHVTNVMNHKMAALSNDALMLACGREENVASKLVCMHFGTWDSSKDWTVEMPEEEEVVGVAVGEKWTAVTTNTRIVRIFTIGGIQREIFCLPGPLVCMTGLGVQLLLIYHQAAGIPGEQSLAMMIFKVEAKTQSRIPIQPVALSPKATVVWAGFTDEGTPCTVDSSGVVRLLSLQNMWVPVANTKSHTKGKSDHFFVVGMSEIQQQIRCIPCKGSRYPPTLPRPAVTVLPLHLPTCDMSSNKGKLEEECCRLALLSKLLTGLSKDGFDVDKELEDAGRKRIDVLLRMFALATRSDQEYRAVEIAQLMPTQHAVKGAISYASQSHHMMLAQRLGEIAQKKLEEESLVNKEESDSEEGIDENSEMNRRDGNISFVPNDDEVLQPKPVVLRSHHSLVEEAVREDTSDDKSNTENDMLLQSKTQRKQQKSSQTSVGHKRNPFKLVVTKEKRGSVGIDGILTDGVKQLSSTIKDKNNLADGKKKKTQQQLTLLGKNKPTMEYLMEKSGAPPKKKTAFQLFFDKNKPSIAEENPELEESDLVKEAVLKFKELPSEDKEMWNQKSSLLDTLEQGENDANIKKRKRTERECDDVIEPQQTNQNKKPLSHSTALKLSQFAFDKDCSS</sequence>
<dbReference type="Pfam" id="PF24815">
    <property type="entry name" value="HMG_WDHD1"/>
    <property type="match status" value="1"/>
</dbReference>
<dbReference type="Gene3D" id="2.130.10.10">
    <property type="entry name" value="YVTN repeat-like/Quinoprotein amine dehydrogenase"/>
    <property type="match status" value="2"/>
</dbReference>
<dbReference type="RefSeq" id="XP_022246761.1">
    <property type="nucleotide sequence ID" value="XM_022391053.1"/>
</dbReference>
<reference evidence="10 11" key="1">
    <citation type="submission" date="2025-05" db="UniProtKB">
        <authorList>
            <consortium name="RefSeq"/>
        </authorList>
    </citation>
    <scope>IDENTIFICATION</scope>
    <source>
        <tissue evidence="10 11">Muscle</tissue>
    </source>
</reference>
<comment type="subcellular location">
    <subcellularLocation>
        <location evidence="1">Nucleus</location>
    </subcellularLocation>
</comment>
<evidence type="ECO:0000256" key="3">
    <source>
        <dbReference type="ARBA" id="ARBA00022737"/>
    </source>
</evidence>
<evidence type="ECO:0000259" key="8">
    <source>
        <dbReference type="PROSITE" id="PS50118"/>
    </source>
</evidence>
<organism evidence="9 10">
    <name type="scientific">Limulus polyphemus</name>
    <name type="common">Atlantic horseshoe crab</name>
    <dbReference type="NCBI Taxonomy" id="6850"/>
    <lineage>
        <taxon>Eukaryota</taxon>
        <taxon>Metazoa</taxon>
        <taxon>Ecdysozoa</taxon>
        <taxon>Arthropoda</taxon>
        <taxon>Chelicerata</taxon>
        <taxon>Merostomata</taxon>
        <taxon>Xiphosura</taxon>
        <taxon>Limulidae</taxon>
        <taxon>Limulus</taxon>
    </lineage>
</organism>
<dbReference type="Pfam" id="PF20946">
    <property type="entry name" value="Ctf4_C"/>
    <property type="match status" value="1"/>
</dbReference>
<keyword evidence="4 6" id="KW-0539">Nucleus</keyword>
<feature type="repeat" description="WD" evidence="5">
    <location>
        <begin position="131"/>
        <end position="172"/>
    </location>
</feature>
<dbReference type="CDD" id="cd21993">
    <property type="entry name" value="HMG-box_WDHD1"/>
    <property type="match status" value="1"/>
</dbReference>
<dbReference type="RefSeq" id="XP_013779027.1">
    <property type="nucleotide sequence ID" value="XM_013923573.2"/>
</dbReference>
<dbReference type="PROSITE" id="PS50118">
    <property type="entry name" value="HMG_BOX_2"/>
    <property type="match status" value="1"/>
</dbReference>
<dbReference type="SMART" id="SM00320">
    <property type="entry name" value="WD40"/>
    <property type="match status" value="5"/>
</dbReference>
<evidence type="ECO:0000256" key="4">
    <source>
        <dbReference type="ARBA" id="ARBA00023242"/>
    </source>
</evidence>
<feature type="region of interest" description="Disordered" evidence="7">
    <location>
        <begin position="1019"/>
        <end position="1068"/>
    </location>
</feature>
<evidence type="ECO:0000256" key="6">
    <source>
        <dbReference type="PROSITE-ProRule" id="PRU00267"/>
    </source>
</evidence>
<keyword evidence="9" id="KW-1185">Reference proteome</keyword>
<keyword evidence="2 5" id="KW-0853">WD repeat</keyword>
<evidence type="ECO:0000313" key="12">
    <source>
        <dbReference type="RefSeq" id="XP_022246761.1"/>
    </source>
</evidence>
<evidence type="ECO:0000256" key="5">
    <source>
        <dbReference type="PROSITE-ProRule" id="PRU00221"/>
    </source>
</evidence>
<dbReference type="InterPro" id="IPR057646">
    <property type="entry name" value="WD40_WDHD1_1st"/>
</dbReference>
<evidence type="ECO:0000256" key="2">
    <source>
        <dbReference type="ARBA" id="ARBA00022574"/>
    </source>
</evidence>
<evidence type="ECO:0000313" key="9">
    <source>
        <dbReference type="Proteomes" id="UP000694941"/>
    </source>
</evidence>
<keyword evidence="3" id="KW-0677">Repeat</keyword>
<accession>A0ABM1BC48</accession>
<dbReference type="PROSITE" id="PS50082">
    <property type="entry name" value="WD_REPEATS_2"/>
    <property type="match status" value="3"/>
</dbReference>
<dbReference type="PROSITE" id="PS50294">
    <property type="entry name" value="WD_REPEATS_REGION"/>
    <property type="match status" value="1"/>
</dbReference>
<dbReference type="InterPro" id="IPR009071">
    <property type="entry name" value="HMG_box_dom"/>
</dbReference>
<evidence type="ECO:0000313" key="10">
    <source>
        <dbReference type="RefSeq" id="XP_013779027.1"/>
    </source>
</evidence>
<dbReference type="InterPro" id="IPR036910">
    <property type="entry name" value="HMG_box_dom_sf"/>
</dbReference>
<proteinExistence type="predicted"/>
<dbReference type="InterPro" id="IPR015943">
    <property type="entry name" value="WD40/YVTN_repeat-like_dom_sf"/>
</dbReference>
<feature type="domain" description="HMG box" evidence="8">
    <location>
        <begin position="972"/>
        <end position="1025"/>
    </location>
</feature>
<dbReference type="SUPFAM" id="SSF47095">
    <property type="entry name" value="HMG-box"/>
    <property type="match status" value="1"/>
</dbReference>
<dbReference type="InterPro" id="IPR001680">
    <property type="entry name" value="WD40_rpt"/>
</dbReference>
<dbReference type="Pfam" id="PF12341">
    <property type="entry name" value="Mcl1_mid"/>
    <property type="match status" value="1"/>
</dbReference>
<evidence type="ECO:0000256" key="7">
    <source>
        <dbReference type="SAM" id="MobiDB-lite"/>
    </source>
</evidence>
<feature type="region of interest" description="Disordered" evidence="7">
    <location>
        <begin position="810"/>
        <end position="849"/>
    </location>
</feature>
<feature type="repeat" description="WD" evidence="5">
    <location>
        <begin position="231"/>
        <end position="265"/>
    </location>
</feature>
<protein>
    <submittedName>
        <fullName evidence="10 11">WD repeat and HMG-box DNA-binding protein 1-like</fullName>
    </submittedName>
</protein>
<feature type="repeat" description="WD" evidence="5">
    <location>
        <begin position="9"/>
        <end position="41"/>
    </location>
</feature>
<dbReference type="RefSeq" id="XP_022246760.1">
    <property type="nucleotide sequence ID" value="XM_022391052.1"/>
</dbReference>
<feature type="DNA-binding region" description="HMG box" evidence="6">
    <location>
        <begin position="972"/>
        <end position="1025"/>
    </location>
</feature>
<name>A0ABM1BC48_LIMPO</name>
<dbReference type="SMART" id="SM00398">
    <property type="entry name" value="HMG"/>
    <property type="match status" value="1"/>
</dbReference>
<feature type="compositionally biased region" description="Polar residues" evidence="7">
    <location>
        <begin position="1056"/>
        <end position="1068"/>
    </location>
</feature>
<dbReference type="GeneID" id="106463529"/>
<dbReference type="PANTHER" id="PTHR19932:SF10">
    <property type="entry name" value="WD REPEAT AND HMG-BOX DNA-BINDING PROTEIN 1"/>
    <property type="match status" value="1"/>
</dbReference>
<evidence type="ECO:0000313" key="11">
    <source>
        <dbReference type="RefSeq" id="XP_022246760.1"/>
    </source>
</evidence>